<evidence type="ECO:0008006" key="2">
    <source>
        <dbReference type="Google" id="ProtNLM"/>
    </source>
</evidence>
<dbReference type="SUPFAM" id="SSF102114">
    <property type="entry name" value="Radical SAM enzymes"/>
    <property type="match status" value="1"/>
</dbReference>
<protein>
    <recommendedName>
        <fullName evidence="2">Radical SAM core domain-containing protein</fullName>
    </recommendedName>
</protein>
<accession>A0A644YBQ2</accession>
<sequence>MKHDSWERRWTLLSDCAKELPGQISTHLIVGLGETEEEMVSTIAKCIGKGISVGLFAFTPLKGTAWARKEPPSIDHYRRIQIAFYLIKQGIDHSRFKFRDGELVDFGLVAGKLYALLAEGKAFETSGCEDCNRPYYNERPGGIMYNYPRPLTEEEAIRAIEECGIIYLNKEVVANV</sequence>
<comment type="caution">
    <text evidence="1">The sequence shown here is derived from an EMBL/GenBank/DDBJ whole genome shotgun (WGS) entry which is preliminary data.</text>
</comment>
<gene>
    <name evidence="1" type="ORF">SDC9_70028</name>
</gene>
<dbReference type="Gene3D" id="3.20.20.70">
    <property type="entry name" value="Aldolase class I"/>
    <property type="match status" value="1"/>
</dbReference>
<organism evidence="1">
    <name type="scientific">bioreactor metagenome</name>
    <dbReference type="NCBI Taxonomy" id="1076179"/>
    <lineage>
        <taxon>unclassified sequences</taxon>
        <taxon>metagenomes</taxon>
        <taxon>ecological metagenomes</taxon>
    </lineage>
</organism>
<dbReference type="EMBL" id="VSSQ01004058">
    <property type="protein sequence ID" value="MPM23554.1"/>
    <property type="molecule type" value="Genomic_DNA"/>
</dbReference>
<dbReference type="InterPro" id="IPR013785">
    <property type="entry name" value="Aldolase_TIM"/>
</dbReference>
<name>A0A644YBQ2_9ZZZZ</name>
<proteinExistence type="predicted"/>
<dbReference type="AlphaFoldDB" id="A0A644YBQ2"/>
<dbReference type="InterPro" id="IPR058240">
    <property type="entry name" value="rSAM_sf"/>
</dbReference>
<reference evidence="1" key="1">
    <citation type="submission" date="2019-08" db="EMBL/GenBank/DDBJ databases">
        <authorList>
            <person name="Kucharzyk K."/>
            <person name="Murdoch R.W."/>
            <person name="Higgins S."/>
            <person name="Loffler F."/>
        </authorList>
    </citation>
    <scope>NUCLEOTIDE SEQUENCE</scope>
</reference>
<evidence type="ECO:0000313" key="1">
    <source>
        <dbReference type="EMBL" id="MPM23554.1"/>
    </source>
</evidence>